<dbReference type="NCBIfam" id="TIGR00022">
    <property type="entry name" value="YhcH/YjgK/YiaL family protein"/>
    <property type="match status" value="1"/>
</dbReference>
<reference evidence="1" key="1">
    <citation type="submission" date="2024-05" db="EMBL/GenBank/DDBJ databases">
        <authorList>
            <person name="Yang L."/>
            <person name="Pan L."/>
        </authorList>
    </citation>
    <scope>NUCLEOTIDE SEQUENCE</scope>
    <source>
        <strain evidence="1">FCG-7</strain>
    </source>
</reference>
<sequence length="165" mass="18811">MSFVTKPKLTMYLSHLHHPQAPLPRIIETALDYLRSTDFSQMEPGRYPLDGEQMIAIVQTPQTQPWETGLPEFHQRYLDIQYVLEGEEIMGYHIAPHTPNLMKDQLAERDIAFVHPIEGESRLHLSAGMFAIFFPGELHKPCRSVTQSCTIKKVVIKIDASLLSA</sequence>
<organism evidence="1">
    <name type="scientific">Chitinibacter mangrovi</name>
    <dbReference type="NCBI Taxonomy" id="3153927"/>
    <lineage>
        <taxon>Bacteria</taxon>
        <taxon>Pseudomonadati</taxon>
        <taxon>Pseudomonadota</taxon>
        <taxon>Betaproteobacteria</taxon>
        <taxon>Neisseriales</taxon>
        <taxon>Chitinibacteraceae</taxon>
        <taxon>Chitinibacter</taxon>
    </lineage>
</organism>
<gene>
    <name evidence="1" type="ORF">ABHF33_05285</name>
</gene>
<dbReference type="KEGG" id="cmav:ABHF33_05285"/>
<dbReference type="InterPro" id="IPR004375">
    <property type="entry name" value="NanQ/TabA/YiaL"/>
</dbReference>
<dbReference type="Gene3D" id="2.60.120.370">
    <property type="entry name" value="YhcH/YjgK/YiaL"/>
    <property type="match status" value="1"/>
</dbReference>
<evidence type="ECO:0000313" key="1">
    <source>
        <dbReference type="EMBL" id="XBM01693.1"/>
    </source>
</evidence>
<dbReference type="PANTHER" id="PTHR34986:SF1">
    <property type="entry name" value="PROTEIN YIAL"/>
    <property type="match status" value="1"/>
</dbReference>
<dbReference type="Pfam" id="PF04074">
    <property type="entry name" value="DUF386"/>
    <property type="match status" value="1"/>
</dbReference>
<dbReference type="EMBL" id="CP157355">
    <property type="protein sequence ID" value="XBM01693.1"/>
    <property type="molecule type" value="Genomic_DNA"/>
</dbReference>
<dbReference type="GO" id="GO:0005829">
    <property type="term" value="C:cytosol"/>
    <property type="evidence" value="ECO:0007669"/>
    <property type="project" value="TreeGrafter"/>
</dbReference>
<name>A0AAU7FDG8_9NEIS</name>
<dbReference type="PANTHER" id="PTHR34986">
    <property type="entry name" value="EVOLVED BETA-GALACTOSIDASE SUBUNIT BETA"/>
    <property type="match status" value="1"/>
</dbReference>
<dbReference type="AlphaFoldDB" id="A0AAU7FDG8"/>
<proteinExistence type="predicted"/>
<accession>A0AAU7FDG8</accession>
<dbReference type="SUPFAM" id="SSF51197">
    <property type="entry name" value="Clavaminate synthase-like"/>
    <property type="match status" value="1"/>
</dbReference>
<dbReference type="InterPro" id="IPR037012">
    <property type="entry name" value="NanQ/TabA/YiaL_sf"/>
</dbReference>
<protein>
    <submittedName>
        <fullName evidence="1">YhcH/YjgK/YiaL family protein</fullName>
    </submittedName>
</protein>
<dbReference type="RefSeq" id="WP_348945969.1">
    <property type="nucleotide sequence ID" value="NZ_CP157355.1"/>
</dbReference>